<reference evidence="1 2" key="1">
    <citation type="submission" date="2018-06" db="EMBL/GenBank/DDBJ databases">
        <title>The Genome of Cuscuta australis (Dodder) Provides Insight into the Evolution of Plant Parasitism.</title>
        <authorList>
            <person name="Liu H."/>
        </authorList>
    </citation>
    <scope>NUCLEOTIDE SEQUENCE [LARGE SCALE GENOMIC DNA]</scope>
    <source>
        <strain evidence="2">cv. Yunnan</strain>
        <tissue evidence="1">Vines</tissue>
    </source>
</reference>
<keyword evidence="2" id="KW-1185">Reference proteome</keyword>
<organism evidence="1 2">
    <name type="scientific">Cuscuta australis</name>
    <dbReference type="NCBI Taxonomy" id="267555"/>
    <lineage>
        <taxon>Eukaryota</taxon>
        <taxon>Viridiplantae</taxon>
        <taxon>Streptophyta</taxon>
        <taxon>Embryophyta</taxon>
        <taxon>Tracheophyta</taxon>
        <taxon>Spermatophyta</taxon>
        <taxon>Magnoliopsida</taxon>
        <taxon>eudicotyledons</taxon>
        <taxon>Gunneridae</taxon>
        <taxon>Pentapetalae</taxon>
        <taxon>asterids</taxon>
        <taxon>lamiids</taxon>
        <taxon>Solanales</taxon>
        <taxon>Convolvulaceae</taxon>
        <taxon>Cuscuteae</taxon>
        <taxon>Cuscuta</taxon>
        <taxon>Cuscuta subgen. Grammica</taxon>
        <taxon>Cuscuta sect. Cleistogrammica</taxon>
    </lineage>
</organism>
<dbReference type="PANTHER" id="PTHR38390:SF2">
    <property type="entry name" value="OS01G0103900 PROTEIN"/>
    <property type="match status" value="1"/>
</dbReference>
<evidence type="ECO:0000313" key="2">
    <source>
        <dbReference type="Proteomes" id="UP000249390"/>
    </source>
</evidence>
<dbReference type="AlphaFoldDB" id="A0A328DAS3"/>
<sequence length="659" mass="73704">MVLLCFVLDLRCISPPLLRDLKQSLLQIANFFAISSSSARNGSLLKQKPLLDRIGLCYVFRNRFSCTDELKVAYSPRGNFNLRDFHHAVNSLPIDAFAPDFNSSTSFCGADMKLADVLSDKVLYSWGSQEKDITKKVVLISSCVVESLDSVTRRALMDAADKCVSVEFVFLEQTSSNLADIPGIINNFLKEIGDLENCLFQHRIPDARVFFSLVTKWSQELKDDTEDPLQARFIFKTNLVGSSNQILCNMSTPLNQIIDEFSPCETCRCHGIPLEDSKKKETNVNSFCPVTGDDLGRLNVIENSVKIGENIVLYLPSFQCCLDIPQSSSPVEFNVIERTNLQSLDEGIIFGSSLAISPAFLDSDETEKSELNCKVFQVISGLLNSLDQGIVCSSNYNIDTARQTSFLCYYLLLPSEKGIMLLKRLAGSEEILPAPEVMPFSHVKVADDIENSVQASLFKMEVSDYDPFHHERGFHKKLNCLVKESLQFGAIPLKEKDVIATVLHSPQQDSSAEASQFTQSTEGELMEENLLVFDMEAGDINSERVAEEWEKLIVTEEPKMCSPKCNPKPKLEPLILSAPQASSSRQVDERTSRILERLEIPKQLKRKTASPVTSCSVPIIIDPFGVIKKPLVPYRSSVGKDITLSQPIKPNFQKHRRKK</sequence>
<dbReference type="Proteomes" id="UP000249390">
    <property type="component" value="Unassembled WGS sequence"/>
</dbReference>
<comment type="caution">
    <text evidence="1">The sequence shown here is derived from an EMBL/GenBank/DDBJ whole genome shotgun (WGS) entry which is preliminary data.</text>
</comment>
<proteinExistence type="predicted"/>
<accession>A0A328DAS3</accession>
<name>A0A328DAS3_9ASTE</name>
<dbReference type="EMBL" id="NQVE01000188">
    <property type="protein sequence ID" value="RAL41439.1"/>
    <property type="molecule type" value="Genomic_DNA"/>
</dbReference>
<protein>
    <submittedName>
        <fullName evidence="1">Uncharacterized protein</fullName>
    </submittedName>
</protein>
<gene>
    <name evidence="1" type="ORF">DM860_010233</name>
</gene>
<dbReference type="PANTHER" id="PTHR38390">
    <property type="entry name" value="OS01G0103900 PROTEIN"/>
    <property type="match status" value="1"/>
</dbReference>
<evidence type="ECO:0000313" key="1">
    <source>
        <dbReference type="EMBL" id="RAL41439.1"/>
    </source>
</evidence>